<feature type="compositionally biased region" description="Basic and acidic residues" evidence="1">
    <location>
        <begin position="253"/>
        <end position="278"/>
    </location>
</feature>
<reference evidence="2 3" key="1">
    <citation type="journal article" name="Sci. Rep.">
        <title>Telomere-to-telomere assembled and centromere annotated genomes of the two main subspecies of the button mushroom Agaricus bisporus reveal especially polymorphic chromosome ends.</title>
        <authorList>
            <person name="Sonnenberg A.S.M."/>
            <person name="Sedaghat-Telgerd N."/>
            <person name="Lavrijssen B."/>
            <person name="Ohm R.A."/>
            <person name="Hendrickx P.M."/>
            <person name="Scholtmeijer K."/>
            <person name="Baars J.J.P."/>
            <person name="van Peer A."/>
        </authorList>
    </citation>
    <scope>NUCLEOTIDE SEQUENCE [LARGE SCALE GENOMIC DNA]</scope>
    <source>
        <strain evidence="2 3">H119_p4</strain>
    </source>
</reference>
<evidence type="ECO:0000313" key="3">
    <source>
        <dbReference type="Proteomes" id="UP000629468"/>
    </source>
</evidence>
<feature type="region of interest" description="Disordered" evidence="1">
    <location>
        <begin position="253"/>
        <end position="488"/>
    </location>
</feature>
<feature type="compositionally biased region" description="Low complexity" evidence="1">
    <location>
        <begin position="364"/>
        <end position="385"/>
    </location>
</feature>
<gene>
    <name evidence="2" type="ORF">Agabi119p4_7116</name>
</gene>
<feature type="compositionally biased region" description="Polar residues" evidence="1">
    <location>
        <begin position="303"/>
        <end position="322"/>
    </location>
</feature>
<organism evidence="2 3">
    <name type="scientific">Agaricus bisporus var. burnettii</name>
    <dbReference type="NCBI Taxonomy" id="192524"/>
    <lineage>
        <taxon>Eukaryota</taxon>
        <taxon>Fungi</taxon>
        <taxon>Dikarya</taxon>
        <taxon>Basidiomycota</taxon>
        <taxon>Agaricomycotina</taxon>
        <taxon>Agaricomycetes</taxon>
        <taxon>Agaricomycetidae</taxon>
        <taxon>Agaricales</taxon>
        <taxon>Agaricineae</taxon>
        <taxon>Agaricaceae</taxon>
        <taxon>Agaricus</taxon>
    </lineage>
</organism>
<feature type="compositionally biased region" description="Pro residues" evidence="1">
    <location>
        <begin position="630"/>
        <end position="644"/>
    </location>
</feature>
<comment type="caution">
    <text evidence="2">The sequence shown here is derived from an EMBL/GenBank/DDBJ whole genome shotgun (WGS) entry which is preliminary data.</text>
</comment>
<feature type="compositionally biased region" description="Polar residues" evidence="1">
    <location>
        <begin position="457"/>
        <end position="475"/>
    </location>
</feature>
<feature type="region of interest" description="Disordered" evidence="1">
    <location>
        <begin position="623"/>
        <end position="655"/>
    </location>
</feature>
<feature type="region of interest" description="Disordered" evidence="1">
    <location>
        <begin position="587"/>
        <end position="609"/>
    </location>
</feature>
<sequence length="905" mass="94185">MANPSSTSSKRLVGLGLRGMRNSIQASPTQATAQIKSALAQSSPRTSPTVNFAPTGCMINAGSTTPGGLTRTTTTSPSGTSMRTSPSMMTITSFTHPNGAQHPGIVGGNTTSMSRTPTSPIGMKTFGGGSATTSPTLLSRSATTMTMTSPFGTPTSTPFVTPNTSPQMKVAASGQVANAVASSVNASGGVERGGNLLVESGSAIPGGTSPKISFANAGAKSAKSPYGEFRNDADEYFGPMKRLEEIVNEISEEMREGGREGEGSSPHTEDAKDQRATRSPELQRSPMFLDVPFPLHPEKTFRIHSSPTTGDGSVTNGHPNANSHHESTIPRPSSLATSSTGRVVSNATITRPSTPSPAGKSRRNSSTNNSASSPNPLNTPPNTRSDTFFERFNNSGFGPSSSAASSKPKKTRFSPSPSPSSTSYYSPMHPISSPRSSPSSNYSRMSGGDLSDYRSFPASSPLANKSKSNFEGQLVSSPPPSPSSSLSLWLKDGYEENYSTICSPSSSPLLSGDGEGGRGLRSRTISIASSMSEDGVGLRSYSSIESLSPRKRSGLNSPVAKIETVLGPRERGIGCIPEKRDYHSLHSTLRSGSLSPGALTPLKENESMDFSFGGADEIQEADSLHFNSPDPSPTSPSPSSPSPSNPNSSPISGMPVVTSSDTVVVANAAVGILSGAGTGTAAVAAATAPPRLGLRRKSTGVGSPLVNVVATYDSIKNEQGKGGGGGKRMEENKEGKYDDADIGDTPMSPVLMRTKDSLLLKDMQKQKRRKNTTNAGIMTTSILEKSDLGIPASNSAPADSGNGWNTVSEELRFLVDTEMKTRGLRSLHVGEVQSTSPPFCSPECIYTADCLTEAPRVLRSPTQVPIPNTPTIGPCTMTVSGSEPADESISPLQLSSPILSSVARS</sequence>
<dbReference type="Proteomes" id="UP000629468">
    <property type="component" value="Unassembled WGS sequence"/>
</dbReference>
<evidence type="ECO:0000313" key="2">
    <source>
        <dbReference type="EMBL" id="KAF7767873.1"/>
    </source>
</evidence>
<feature type="region of interest" description="Disordered" evidence="1">
    <location>
        <begin position="61"/>
        <end position="84"/>
    </location>
</feature>
<feature type="compositionally biased region" description="Low complexity" evidence="1">
    <location>
        <begin position="888"/>
        <end position="905"/>
    </location>
</feature>
<feature type="compositionally biased region" description="Low complexity" evidence="1">
    <location>
        <begin position="413"/>
        <end position="446"/>
    </location>
</feature>
<evidence type="ECO:0000256" key="1">
    <source>
        <dbReference type="SAM" id="MobiDB-lite"/>
    </source>
</evidence>
<accession>A0A8H7C765</accession>
<feature type="compositionally biased region" description="Polar residues" evidence="1">
    <location>
        <begin position="330"/>
        <end position="353"/>
    </location>
</feature>
<feature type="compositionally biased region" description="Low complexity" evidence="1">
    <location>
        <begin position="392"/>
        <end position="406"/>
    </location>
</feature>
<feature type="region of interest" description="Disordered" evidence="1">
    <location>
        <begin position="880"/>
        <end position="905"/>
    </location>
</feature>
<name>A0A8H7C765_AGABI</name>
<proteinExistence type="predicted"/>
<dbReference type="AlphaFoldDB" id="A0A8H7C765"/>
<feature type="region of interest" description="Disordered" evidence="1">
    <location>
        <begin position="500"/>
        <end position="521"/>
    </location>
</feature>
<feature type="compositionally biased region" description="Low complexity" evidence="1">
    <location>
        <begin position="63"/>
        <end position="84"/>
    </location>
</feature>
<protein>
    <submittedName>
        <fullName evidence="2">Uncharacterized protein</fullName>
    </submittedName>
</protein>
<dbReference type="EMBL" id="JABXXO010000010">
    <property type="protein sequence ID" value="KAF7767873.1"/>
    <property type="molecule type" value="Genomic_DNA"/>
</dbReference>